<dbReference type="GO" id="GO:0003677">
    <property type="term" value="F:DNA binding"/>
    <property type="evidence" value="ECO:0007669"/>
    <property type="project" value="InterPro"/>
</dbReference>
<accession>A0A4Y3WB45</accession>
<dbReference type="Proteomes" id="UP000318825">
    <property type="component" value="Unassembled WGS sequence"/>
</dbReference>
<gene>
    <name evidence="1" type="ORF">NWI01_21390</name>
</gene>
<proteinExistence type="predicted"/>
<dbReference type="RefSeq" id="WP_253356316.1">
    <property type="nucleotide sequence ID" value="NZ_BJNF01000057.1"/>
</dbReference>
<comment type="caution">
    <text evidence="1">The sequence shown here is derived from an EMBL/GenBank/DDBJ whole genome shotgun (WGS) entry which is preliminary data.</text>
</comment>
<dbReference type="EMBL" id="BJNF01000057">
    <property type="protein sequence ID" value="GEC16247.1"/>
    <property type="molecule type" value="Genomic_DNA"/>
</dbReference>
<evidence type="ECO:0000313" key="1">
    <source>
        <dbReference type="EMBL" id="GEC16247.1"/>
    </source>
</evidence>
<dbReference type="SUPFAM" id="SSF56349">
    <property type="entry name" value="DNA breaking-rejoining enzymes"/>
    <property type="match status" value="1"/>
</dbReference>
<evidence type="ECO:0008006" key="3">
    <source>
        <dbReference type="Google" id="ProtNLM"/>
    </source>
</evidence>
<dbReference type="AlphaFoldDB" id="A0A4Y3WB45"/>
<evidence type="ECO:0000313" key="2">
    <source>
        <dbReference type="Proteomes" id="UP000318825"/>
    </source>
</evidence>
<protein>
    <recommendedName>
        <fullName evidence="3">Tyr recombinase domain-containing protein</fullName>
    </recommendedName>
</protein>
<name>A0A4Y3WB45_NITWI</name>
<organism evidence="1 2">
    <name type="scientific">Nitrobacter winogradskyi</name>
    <name type="common">Nitrobacter agilis</name>
    <dbReference type="NCBI Taxonomy" id="913"/>
    <lineage>
        <taxon>Bacteria</taxon>
        <taxon>Pseudomonadati</taxon>
        <taxon>Pseudomonadota</taxon>
        <taxon>Alphaproteobacteria</taxon>
        <taxon>Hyphomicrobiales</taxon>
        <taxon>Nitrobacteraceae</taxon>
        <taxon>Nitrobacter</taxon>
    </lineage>
</organism>
<dbReference type="InterPro" id="IPR011010">
    <property type="entry name" value="DNA_brk_join_enz"/>
</dbReference>
<sequence>MRKTLGRLMADAECSAHDIMAVLGHTTLGEAERYTREADRRRGGRRAIVKLEDRRAKKFAPNRFCGFGISEKIERKTK</sequence>
<reference evidence="1 2" key="1">
    <citation type="submission" date="2019-06" db="EMBL/GenBank/DDBJ databases">
        <title>Whole genome shotgun sequence of Nitrobacter winogradskyi NBRC 14297.</title>
        <authorList>
            <person name="Hosoyama A."/>
            <person name="Uohara A."/>
            <person name="Ohji S."/>
            <person name="Ichikawa N."/>
        </authorList>
    </citation>
    <scope>NUCLEOTIDE SEQUENCE [LARGE SCALE GENOMIC DNA]</scope>
    <source>
        <strain evidence="1 2">NBRC 14297</strain>
    </source>
</reference>